<dbReference type="PANTHER" id="PTHR43028:SF3">
    <property type="entry name" value="INOSITOL POLYPHOSPHATE 1-PHOSPHATASE"/>
    <property type="match status" value="1"/>
</dbReference>
<evidence type="ECO:0000256" key="6">
    <source>
        <dbReference type="ARBA" id="ARBA00044478"/>
    </source>
</evidence>
<comment type="similarity">
    <text evidence="1">Belongs to the inositol monophosphatase superfamily.</text>
</comment>
<evidence type="ECO:0000256" key="4">
    <source>
        <dbReference type="ARBA" id="ARBA00022842"/>
    </source>
</evidence>
<dbReference type="InterPro" id="IPR020583">
    <property type="entry name" value="Inositol_monoP_metal-BS"/>
</dbReference>
<comment type="cofactor">
    <cofactor evidence="8">
        <name>Mg(2+)</name>
        <dbReference type="ChEBI" id="CHEBI:18420"/>
    </cofactor>
</comment>
<evidence type="ECO:0000256" key="3">
    <source>
        <dbReference type="ARBA" id="ARBA00022723"/>
    </source>
</evidence>
<gene>
    <name evidence="9" type="ORF">TRIADDRAFT_22251</name>
</gene>
<dbReference type="GO" id="GO:0046872">
    <property type="term" value="F:metal ion binding"/>
    <property type="evidence" value="ECO:0007669"/>
    <property type="project" value="UniProtKB-KW"/>
</dbReference>
<dbReference type="EC" id="3.1.3.57" evidence="7"/>
<feature type="binding site" evidence="8">
    <location>
        <position position="81"/>
    </location>
    <ligand>
        <name>Mg(2+)</name>
        <dbReference type="ChEBI" id="CHEBI:18420"/>
        <label>1</label>
        <note>catalytic</note>
    </ligand>
</feature>
<dbReference type="AlphaFoldDB" id="B3RTB0"/>
<dbReference type="Gene3D" id="3.30.540.10">
    <property type="entry name" value="Fructose-1,6-Bisphosphatase, subunit A, domain 1"/>
    <property type="match status" value="1"/>
</dbReference>
<feature type="binding site" evidence="8">
    <location>
        <position position="156"/>
    </location>
    <ligand>
        <name>Mg(2+)</name>
        <dbReference type="ChEBI" id="CHEBI:18420"/>
        <label>1</label>
        <note>catalytic</note>
    </ligand>
</feature>
<keyword evidence="4 8" id="KW-0460">Magnesium</keyword>
<dbReference type="SUPFAM" id="SSF56655">
    <property type="entry name" value="Carbohydrate phosphatase"/>
    <property type="match status" value="1"/>
</dbReference>
<sequence>MVSDFMNIIINCAEKAAVLARVVRSEAIMLKLLIEEKTDKNCKNDRFVHDFKTLVDVLIQEMVKHEIAAKFPCLTGFVHGEEDNTFTNAIGESVIIEIKSTAQETANVLRRVLNNNEKASQLLAEIIHGDIQCQNNEHIFNKDDTINIDNFGIWIDPLDGTNEYISQNVVEAQNGIYSKGLQCVTVLIGIYHRTSGSPIAGVINQPFHQVLPNGQWQGRSIWALCYNGMNFNSNLHLKTEKDVPKEHNIKKYTVLLSGSESKTVLQQLNRDDISIRRASGAGYKLLCVIDDLADAYVLSKGSTYKWDTCAPHAILLSMKGSIINMENADESTQIVYNQMDPSSTKWNNSKGIIAFKKLQILEYLKSILS</sequence>
<dbReference type="KEGG" id="tad:TRIADDRAFT_22251"/>
<dbReference type="InterPro" id="IPR000760">
    <property type="entry name" value="Inositol_monophosphatase-like"/>
</dbReference>
<keyword evidence="10" id="KW-1185">Reference proteome</keyword>
<dbReference type="FunCoup" id="B3RTB0">
    <property type="interactions" value="458"/>
</dbReference>
<dbReference type="Proteomes" id="UP000009022">
    <property type="component" value="Unassembled WGS sequence"/>
</dbReference>
<dbReference type="Pfam" id="PF00459">
    <property type="entry name" value="Inositol_P"/>
    <property type="match status" value="1"/>
</dbReference>
<comment type="catalytic activity">
    <reaction evidence="5">
        <text>1D-myo-inositol 1,3,4-trisphosphate + H2O = 1D-myo-inositol 3,4-bisphosphate + phosphate</text>
        <dbReference type="Rhea" id="RHEA:70319"/>
        <dbReference type="ChEBI" id="CHEBI:15377"/>
        <dbReference type="ChEBI" id="CHEBI:43474"/>
        <dbReference type="ChEBI" id="CHEBI:58414"/>
        <dbReference type="ChEBI" id="CHEBI:83241"/>
    </reaction>
    <physiologicalReaction direction="left-to-right" evidence="5">
        <dbReference type="Rhea" id="RHEA:70320"/>
    </physiologicalReaction>
</comment>
<dbReference type="PhylomeDB" id="B3RTB0"/>
<dbReference type="OMA" id="KGSTFRW"/>
<dbReference type="InParanoid" id="B3RTB0"/>
<dbReference type="eggNOG" id="KOG3099">
    <property type="taxonomic scope" value="Eukaryota"/>
</dbReference>
<organism evidence="9 10">
    <name type="scientific">Trichoplax adhaerens</name>
    <name type="common">Trichoplax reptans</name>
    <dbReference type="NCBI Taxonomy" id="10228"/>
    <lineage>
        <taxon>Eukaryota</taxon>
        <taxon>Metazoa</taxon>
        <taxon>Placozoa</taxon>
        <taxon>Uniplacotomia</taxon>
        <taxon>Trichoplacea</taxon>
        <taxon>Trichoplacidae</taxon>
        <taxon>Trichoplax</taxon>
    </lineage>
</organism>
<evidence type="ECO:0000256" key="1">
    <source>
        <dbReference type="ARBA" id="ARBA00009759"/>
    </source>
</evidence>
<reference evidence="9 10" key="1">
    <citation type="journal article" date="2008" name="Nature">
        <title>The Trichoplax genome and the nature of placozoans.</title>
        <authorList>
            <person name="Srivastava M."/>
            <person name="Begovic E."/>
            <person name="Chapman J."/>
            <person name="Putnam N.H."/>
            <person name="Hellsten U."/>
            <person name="Kawashima T."/>
            <person name="Kuo A."/>
            <person name="Mitros T."/>
            <person name="Salamov A."/>
            <person name="Carpenter M.L."/>
            <person name="Signorovitch A.Y."/>
            <person name="Moreno M.A."/>
            <person name="Kamm K."/>
            <person name="Grimwood J."/>
            <person name="Schmutz J."/>
            <person name="Shapiro H."/>
            <person name="Grigoriev I.V."/>
            <person name="Buss L.W."/>
            <person name="Schierwater B."/>
            <person name="Dellaporta S.L."/>
            <person name="Rokhsar D.S."/>
        </authorList>
    </citation>
    <scope>NUCLEOTIDE SEQUENCE [LARGE SCALE GENOMIC DNA]</scope>
    <source>
        <strain evidence="9 10">Grell-BS-1999</strain>
    </source>
</reference>
<dbReference type="Gene3D" id="4.10.460.10">
    <property type="entry name" value="Inositol Polyphosphate 1-phosphatase, domain 1"/>
    <property type="match status" value="1"/>
</dbReference>
<accession>B3RTB0</accession>
<protein>
    <recommendedName>
        <fullName evidence="7">inositol-1,4-bisphosphate 1-phosphatase</fullName>
        <ecNumber evidence="7">3.1.3.57</ecNumber>
    </recommendedName>
</protein>
<dbReference type="RefSeq" id="XP_002110657.1">
    <property type="nucleotide sequence ID" value="XM_002110621.1"/>
</dbReference>
<dbReference type="FunFam" id="4.10.460.10:FF:000001">
    <property type="entry name" value="Inositol polyphosphate 1-phosphatase"/>
    <property type="match status" value="1"/>
</dbReference>
<evidence type="ECO:0000256" key="8">
    <source>
        <dbReference type="PIRSR" id="PIRSR600760-2"/>
    </source>
</evidence>
<evidence type="ECO:0000256" key="7">
    <source>
        <dbReference type="ARBA" id="ARBA00044519"/>
    </source>
</evidence>
<dbReference type="EMBL" id="DS985243">
    <property type="protein sequence ID" value="EDV26661.1"/>
    <property type="molecule type" value="Genomic_DNA"/>
</dbReference>
<dbReference type="GeneID" id="6752406"/>
<feature type="binding site" evidence="8">
    <location>
        <position position="158"/>
    </location>
    <ligand>
        <name>Mg(2+)</name>
        <dbReference type="ChEBI" id="CHEBI:18420"/>
        <label>1</label>
        <note>catalytic</note>
    </ligand>
</feature>
<dbReference type="OrthoDB" id="9977309at2759"/>
<evidence type="ECO:0000313" key="9">
    <source>
        <dbReference type="EMBL" id="EDV26661.1"/>
    </source>
</evidence>
<dbReference type="InterPro" id="IPR044897">
    <property type="entry name" value="INPP1_dom_1"/>
</dbReference>
<dbReference type="PROSITE" id="PS00629">
    <property type="entry name" value="IMP_1"/>
    <property type="match status" value="1"/>
</dbReference>
<proteinExistence type="inferred from homology"/>
<dbReference type="CTD" id="6752406"/>
<feature type="binding site" evidence="8">
    <location>
        <position position="307"/>
    </location>
    <ligand>
        <name>Mg(2+)</name>
        <dbReference type="ChEBI" id="CHEBI:18420"/>
        <label>1</label>
        <note>catalytic</note>
    </ligand>
</feature>
<dbReference type="Gene3D" id="3.40.190.80">
    <property type="match status" value="1"/>
</dbReference>
<evidence type="ECO:0000256" key="5">
    <source>
        <dbReference type="ARBA" id="ARBA00044465"/>
    </source>
</evidence>
<dbReference type="HOGENOM" id="CLU_043868_2_0_1"/>
<dbReference type="InterPro" id="IPR050725">
    <property type="entry name" value="CysQ/Inositol_MonoPase"/>
</dbReference>
<evidence type="ECO:0000313" key="10">
    <source>
        <dbReference type="Proteomes" id="UP000009022"/>
    </source>
</evidence>
<dbReference type="PANTHER" id="PTHR43028">
    <property type="entry name" value="3'(2'),5'-BISPHOSPHATE NUCLEOTIDASE 1"/>
    <property type="match status" value="1"/>
</dbReference>
<keyword evidence="2" id="KW-0452">Lithium</keyword>
<dbReference type="STRING" id="10228.B3RTB0"/>
<comment type="catalytic activity">
    <reaction evidence="6">
        <text>1D-myo-inositol 1,4-bisphosphate + H2O = 1D-myo-inositol 4-phosphate + phosphate</text>
        <dbReference type="Rhea" id="RHEA:15553"/>
        <dbReference type="ChEBI" id="CHEBI:15377"/>
        <dbReference type="ChEBI" id="CHEBI:43474"/>
        <dbReference type="ChEBI" id="CHEBI:58282"/>
        <dbReference type="ChEBI" id="CHEBI:58469"/>
        <dbReference type="EC" id="3.1.3.57"/>
    </reaction>
    <physiologicalReaction direction="left-to-right" evidence="6">
        <dbReference type="Rhea" id="RHEA:15554"/>
    </physiologicalReaction>
</comment>
<evidence type="ECO:0000256" key="2">
    <source>
        <dbReference type="ARBA" id="ARBA00022671"/>
    </source>
</evidence>
<dbReference type="GO" id="GO:0004441">
    <property type="term" value="F:inositol-1,4-bisphosphate 1-phosphatase activity"/>
    <property type="evidence" value="ECO:0000318"/>
    <property type="project" value="GO_Central"/>
</dbReference>
<keyword evidence="3 8" id="KW-0479">Metal-binding</keyword>
<feature type="binding site" evidence="8">
    <location>
        <position position="159"/>
    </location>
    <ligand>
        <name>Mg(2+)</name>
        <dbReference type="ChEBI" id="CHEBI:18420"/>
        <label>1</label>
        <note>catalytic</note>
    </ligand>
</feature>
<name>B3RTB0_TRIAD</name>